<organism evidence="1 2">
    <name type="scientific">Penicillium bovifimosum</name>
    <dbReference type="NCBI Taxonomy" id="126998"/>
    <lineage>
        <taxon>Eukaryota</taxon>
        <taxon>Fungi</taxon>
        <taxon>Dikarya</taxon>
        <taxon>Ascomycota</taxon>
        <taxon>Pezizomycotina</taxon>
        <taxon>Eurotiomycetes</taxon>
        <taxon>Eurotiomycetidae</taxon>
        <taxon>Eurotiales</taxon>
        <taxon>Aspergillaceae</taxon>
        <taxon>Penicillium</taxon>
    </lineage>
</organism>
<keyword evidence="2" id="KW-1185">Reference proteome</keyword>
<dbReference type="AlphaFoldDB" id="A0A9W9HGX9"/>
<dbReference type="EMBL" id="JAPQKL010000001">
    <property type="protein sequence ID" value="KAJ5146553.1"/>
    <property type="molecule type" value="Genomic_DNA"/>
</dbReference>
<reference evidence="1" key="1">
    <citation type="submission" date="2022-11" db="EMBL/GenBank/DDBJ databases">
        <authorList>
            <person name="Petersen C."/>
        </authorList>
    </citation>
    <scope>NUCLEOTIDE SEQUENCE</scope>
    <source>
        <strain evidence="1">IBT 22155</strain>
    </source>
</reference>
<reference evidence="1" key="2">
    <citation type="journal article" date="2023" name="IMA Fungus">
        <title>Comparative genomic study of the Penicillium genus elucidates a diverse pangenome and 15 lateral gene transfer events.</title>
        <authorList>
            <person name="Petersen C."/>
            <person name="Sorensen T."/>
            <person name="Nielsen M.R."/>
            <person name="Sondergaard T.E."/>
            <person name="Sorensen J.L."/>
            <person name="Fitzpatrick D.A."/>
            <person name="Frisvad J.C."/>
            <person name="Nielsen K.L."/>
        </authorList>
    </citation>
    <scope>NUCLEOTIDE SEQUENCE</scope>
    <source>
        <strain evidence="1">IBT 22155</strain>
    </source>
</reference>
<evidence type="ECO:0000313" key="1">
    <source>
        <dbReference type="EMBL" id="KAJ5146553.1"/>
    </source>
</evidence>
<sequence>MSAVDGQPAHAPELLSIRHSNTDTGGCRNVFIEDGLVTFVTRYHKGFNASNDTKVIHRYLPREIGELIAKMPMVHTFFVVPNYLASNVDCLSILDCCYSGVTREITERASQVVSACGAEETTRGRSGGAASFSRRFFRAAWSLKANEKSFATAEDLVAEINRQNTSGSPVARLTYHGGKQPIAIPFKGTSSASVQ</sequence>
<evidence type="ECO:0000313" key="2">
    <source>
        <dbReference type="Proteomes" id="UP001149079"/>
    </source>
</evidence>
<gene>
    <name evidence="1" type="ORF">N7515_001117</name>
</gene>
<accession>A0A9W9HGX9</accession>
<name>A0A9W9HGX9_9EURO</name>
<comment type="caution">
    <text evidence="1">The sequence shown here is derived from an EMBL/GenBank/DDBJ whole genome shotgun (WGS) entry which is preliminary data.</text>
</comment>
<proteinExistence type="predicted"/>
<dbReference type="Proteomes" id="UP001149079">
    <property type="component" value="Unassembled WGS sequence"/>
</dbReference>
<dbReference type="GeneID" id="81401031"/>
<dbReference type="OrthoDB" id="4760831at2759"/>
<protein>
    <submittedName>
        <fullName evidence="1">Uncharacterized protein</fullName>
    </submittedName>
</protein>
<dbReference type="RefSeq" id="XP_056527027.1">
    <property type="nucleotide sequence ID" value="XM_056661861.1"/>
</dbReference>